<comment type="caution">
    <text evidence="11">The sequence shown here is derived from an EMBL/GenBank/DDBJ whole genome shotgun (WGS) entry which is preliminary data.</text>
</comment>
<dbReference type="Gene3D" id="3.40.50.300">
    <property type="entry name" value="P-loop containing nucleotide triphosphate hydrolases"/>
    <property type="match status" value="1"/>
</dbReference>
<dbReference type="InterPro" id="IPR027417">
    <property type="entry name" value="P-loop_NTPase"/>
</dbReference>
<protein>
    <submittedName>
        <fullName evidence="11">ABC transporter ATP-binding protein</fullName>
    </submittedName>
</protein>
<evidence type="ECO:0000256" key="3">
    <source>
        <dbReference type="ARBA" id="ARBA00022475"/>
    </source>
</evidence>
<accession>A0ABV5ER93</accession>
<evidence type="ECO:0000259" key="10">
    <source>
        <dbReference type="PROSITE" id="PS50893"/>
    </source>
</evidence>
<evidence type="ECO:0000256" key="4">
    <source>
        <dbReference type="ARBA" id="ARBA00022496"/>
    </source>
</evidence>
<keyword evidence="5" id="KW-0547">Nucleotide-binding</keyword>
<dbReference type="GO" id="GO:0005524">
    <property type="term" value="F:ATP binding"/>
    <property type="evidence" value="ECO:0007669"/>
    <property type="project" value="UniProtKB-KW"/>
</dbReference>
<evidence type="ECO:0000256" key="7">
    <source>
        <dbReference type="ARBA" id="ARBA00023004"/>
    </source>
</evidence>
<dbReference type="EMBL" id="JBHLHV010000001">
    <property type="protein sequence ID" value="MFB8892479.1"/>
    <property type="molecule type" value="Genomic_DNA"/>
</dbReference>
<keyword evidence="4" id="KW-0410">Iron transport</keyword>
<sequence length="277" mass="29625">MPDPFPPATSLAAESVTLAYDGADIVRDLSVRIEPGSFTVIIGPNACGKSTLLRGLSRLLAPRAGSIVLDGRAITEKPAKEVARRLGLLPQSAIAPEGITVRELVGRGRYPYQTVFRQWSAADDAAVDEALAATGTTQLASRPVEALSGGQRQRVWVAMVLAQQTDLLLLDEPTTFLDVAHQVELMELFAELNERGRTIVAVLHDLNHAARYASRIVAMRDGRILAEGPPAEVITSQRVEEVFGLANIVVDDPVTGGPLVVPLRARRSGAVTGEETP</sequence>
<reference evidence="11 12" key="1">
    <citation type="submission" date="2024-08" db="EMBL/GenBank/DDBJ databases">
        <title>Heavy metals resistant antinobacteria isolated from wastewater.</title>
        <authorList>
            <person name="Roman Ponce B."/>
            <person name="Blanco Mercado M.A."/>
            <person name="Avila Aldana I.N."/>
            <person name="Morales Arrieta S."/>
        </authorList>
    </citation>
    <scope>NUCLEOTIDE SEQUENCE [LARGE SCALE GENOMIC DNA]</scope>
    <source>
        <strain evidence="12">sma-1</strain>
    </source>
</reference>
<evidence type="ECO:0000313" key="12">
    <source>
        <dbReference type="Proteomes" id="UP001589643"/>
    </source>
</evidence>
<proteinExistence type="predicted"/>
<dbReference type="SMART" id="SM00382">
    <property type="entry name" value="AAA"/>
    <property type="match status" value="1"/>
</dbReference>
<evidence type="ECO:0000256" key="1">
    <source>
        <dbReference type="ARBA" id="ARBA00004202"/>
    </source>
</evidence>
<dbReference type="PANTHER" id="PTHR42771">
    <property type="entry name" value="IRON(3+)-HYDROXAMATE IMPORT ATP-BINDING PROTEIN FHUC"/>
    <property type="match status" value="1"/>
</dbReference>
<comment type="subcellular location">
    <subcellularLocation>
        <location evidence="1">Cell membrane</location>
        <topology evidence="1">Peripheral membrane protein</topology>
    </subcellularLocation>
</comment>
<keyword evidence="12" id="KW-1185">Reference proteome</keyword>
<dbReference type="InterPro" id="IPR017871">
    <property type="entry name" value="ABC_transporter-like_CS"/>
</dbReference>
<keyword evidence="3" id="KW-1003">Cell membrane</keyword>
<keyword evidence="9" id="KW-0472">Membrane</keyword>
<dbReference type="InterPro" id="IPR051535">
    <property type="entry name" value="Siderophore_ABC-ATPase"/>
</dbReference>
<feature type="domain" description="ABC transporter" evidence="10">
    <location>
        <begin position="11"/>
        <end position="246"/>
    </location>
</feature>
<evidence type="ECO:0000256" key="8">
    <source>
        <dbReference type="ARBA" id="ARBA00023065"/>
    </source>
</evidence>
<evidence type="ECO:0000256" key="6">
    <source>
        <dbReference type="ARBA" id="ARBA00022840"/>
    </source>
</evidence>
<keyword evidence="6 11" id="KW-0067">ATP-binding</keyword>
<dbReference type="InterPro" id="IPR003439">
    <property type="entry name" value="ABC_transporter-like_ATP-bd"/>
</dbReference>
<evidence type="ECO:0000256" key="2">
    <source>
        <dbReference type="ARBA" id="ARBA00022448"/>
    </source>
</evidence>
<dbReference type="Pfam" id="PF00005">
    <property type="entry name" value="ABC_tran"/>
    <property type="match status" value="1"/>
</dbReference>
<dbReference type="Proteomes" id="UP001589643">
    <property type="component" value="Unassembled WGS sequence"/>
</dbReference>
<evidence type="ECO:0000256" key="9">
    <source>
        <dbReference type="ARBA" id="ARBA00023136"/>
    </source>
</evidence>
<dbReference type="RefSeq" id="WP_378717774.1">
    <property type="nucleotide sequence ID" value="NZ_JBHLHV010000001.1"/>
</dbReference>
<gene>
    <name evidence="11" type="ORF">AB7P39_06420</name>
</gene>
<keyword evidence="7" id="KW-0408">Iron</keyword>
<name>A0ABV5ER93_9MICO</name>
<dbReference type="InterPro" id="IPR003593">
    <property type="entry name" value="AAA+_ATPase"/>
</dbReference>
<dbReference type="PROSITE" id="PS50893">
    <property type="entry name" value="ABC_TRANSPORTER_2"/>
    <property type="match status" value="1"/>
</dbReference>
<keyword evidence="2" id="KW-0813">Transport</keyword>
<dbReference type="PANTHER" id="PTHR42771:SF2">
    <property type="entry name" value="IRON(3+)-HYDROXAMATE IMPORT ATP-BINDING PROTEIN FHUC"/>
    <property type="match status" value="1"/>
</dbReference>
<dbReference type="SUPFAM" id="SSF52540">
    <property type="entry name" value="P-loop containing nucleoside triphosphate hydrolases"/>
    <property type="match status" value="1"/>
</dbReference>
<dbReference type="PROSITE" id="PS00211">
    <property type="entry name" value="ABC_TRANSPORTER_1"/>
    <property type="match status" value="1"/>
</dbReference>
<evidence type="ECO:0000313" key="11">
    <source>
        <dbReference type="EMBL" id="MFB8892479.1"/>
    </source>
</evidence>
<dbReference type="CDD" id="cd03214">
    <property type="entry name" value="ABC_Iron-Siderophores_B12_Hemin"/>
    <property type="match status" value="1"/>
</dbReference>
<organism evidence="11 12">
    <name type="scientific">Microbacterium plantarum</name>
    <dbReference type="NCBI Taxonomy" id="1816425"/>
    <lineage>
        <taxon>Bacteria</taxon>
        <taxon>Bacillati</taxon>
        <taxon>Actinomycetota</taxon>
        <taxon>Actinomycetes</taxon>
        <taxon>Micrococcales</taxon>
        <taxon>Microbacteriaceae</taxon>
        <taxon>Microbacterium</taxon>
    </lineage>
</organism>
<keyword evidence="8" id="KW-0406">Ion transport</keyword>
<evidence type="ECO:0000256" key="5">
    <source>
        <dbReference type="ARBA" id="ARBA00022741"/>
    </source>
</evidence>